<comment type="caution">
    <text evidence="1">The sequence shown here is derived from an EMBL/GenBank/DDBJ whole genome shotgun (WGS) entry which is preliminary data.</text>
</comment>
<dbReference type="AlphaFoldDB" id="A0A372MJA6"/>
<dbReference type="GO" id="GO:0006508">
    <property type="term" value="P:proteolysis"/>
    <property type="evidence" value="ECO:0007669"/>
    <property type="project" value="InterPro"/>
</dbReference>
<evidence type="ECO:0000313" key="1">
    <source>
        <dbReference type="EMBL" id="RFU95865.1"/>
    </source>
</evidence>
<sequence>MVGLNFRPSFLSEDWQHSSLEAMVRHACHLKLVGGAQVIAVGTDFGKHLPSTVSQRRTLKGYGQRMRSGFFPENLE</sequence>
<gene>
    <name evidence="1" type="ORF">DYP60_02345</name>
</gene>
<dbReference type="GO" id="GO:0070573">
    <property type="term" value="F:metallodipeptidase activity"/>
    <property type="evidence" value="ECO:0007669"/>
    <property type="project" value="InterPro"/>
</dbReference>
<dbReference type="Pfam" id="PF01244">
    <property type="entry name" value="Peptidase_M19"/>
    <property type="match status" value="1"/>
</dbReference>
<dbReference type="InterPro" id="IPR008257">
    <property type="entry name" value="Pept_M19"/>
</dbReference>
<evidence type="ECO:0000313" key="2">
    <source>
        <dbReference type="Proteomes" id="UP000264002"/>
    </source>
</evidence>
<name>A0A372MJA6_9SPIR</name>
<dbReference type="EMBL" id="QUWK01000002">
    <property type="protein sequence ID" value="RFU95865.1"/>
    <property type="molecule type" value="Genomic_DNA"/>
</dbReference>
<dbReference type="Proteomes" id="UP000264002">
    <property type="component" value="Unassembled WGS sequence"/>
</dbReference>
<reference evidence="1 2" key="2">
    <citation type="submission" date="2018-09" db="EMBL/GenBank/DDBJ databases">
        <title>Genome of Sphaerochaeta halotolerans strain 4-11.</title>
        <authorList>
            <person name="Nazina T.N."/>
            <person name="Sokolova D.S."/>
        </authorList>
    </citation>
    <scope>NUCLEOTIDE SEQUENCE [LARGE SCALE GENOMIC DNA]</scope>
    <source>
        <strain evidence="1 2">4-11</strain>
    </source>
</reference>
<proteinExistence type="predicted"/>
<accession>A0A372MJA6</accession>
<keyword evidence="2" id="KW-1185">Reference proteome</keyword>
<reference evidence="2" key="1">
    <citation type="submission" date="2018-08" db="EMBL/GenBank/DDBJ databases">
        <authorList>
            <person name="Grouzdev D.S."/>
            <person name="Krutkina M.S."/>
        </authorList>
    </citation>
    <scope>NUCLEOTIDE SEQUENCE [LARGE SCALE GENOMIC DNA]</scope>
    <source>
        <strain evidence="2">4-11</strain>
    </source>
</reference>
<protein>
    <submittedName>
        <fullName evidence="1">Uncharacterized protein</fullName>
    </submittedName>
</protein>
<dbReference type="RefSeq" id="WP_117329264.1">
    <property type="nucleotide sequence ID" value="NZ_QUWK01000002.1"/>
</dbReference>
<dbReference type="Gene3D" id="3.20.20.140">
    <property type="entry name" value="Metal-dependent hydrolases"/>
    <property type="match status" value="1"/>
</dbReference>
<organism evidence="1 2">
    <name type="scientific">Sphaerochaeta halotolerans</name>
    <dbReference type="NCBI Taxonomy" id="2293840"/>
    <lineage>
        <taxon>Bacteria</taxon>
        <taxon>Pseudomonadati</taxon>
        <taxon>Spirochaetota</taxon>
        <taxon>Spirochaetia</taxon>
        <taxon>Spirochaetales</taxon>
        <taxon>Sphaerochaetaceae</taxon>
        <taxon>Sphaerochaeta</taxon>
    </lineage>
</organism>